<dbReference type="eggNOG" id="COG0511">
    <property type="taxonomic scope" value="Bacteria"/>
</dbReference>
<evidence type="ECO:0000256" key="2">
    <source>
        <dbReference type="ARBA" id="ARBA00023267"/>
    </source>
</evidence>
<keyword evidence="2 3" id="KW-0092">Biotin</keyword>
<dbReference type="FunCoup" id="U2FJL9">
    <property type="interactions" value="193"/>
</dbReference>
<accession>U2FJL9</accession>
<comment type="function">
    <text evidence="3">This protein is a component of the acetyl coenzyme A carboxylase complex; first, biotin carboxylase catalyzes the carboxylation of the carrier protein and then the transcarboxylase transfers the carboxyl group to form malonyl-CoA.</text>
</comment>
<dbReference type="CDD" id="cd06850">
    <property type="entry name" value="biotinyl_domain"/>
    <property type="match status" value="1"/>
</dbReference>
<reference evidence="5 6" key="2">
    <citation type="journal article" date="2013" name="PLoS ONE">
        <title>INDIGO - INtegrated Data Warehouse of MIcrobial GenOmes with Examples from the Red Sea Extremophiles.</title>
        <authorList>
            <person name="Alam I."/>
            <person name="Antunes A."/>
            <person name="Kamau A.A."/>
            <person name="Ba Alawi W."/>
            <person name="Kalkatawi M."/>
            <person name="Stingl U."/>
            <person name="Bajic V.B."/>
        </authorList>
    </citation>
    <scope>NUCLEOTIDE SEQUENCE [LARGE SCALE GENOMIC DNA]</scope>
    <source>
        <strain evidence="5 6">SSD-17B</strain>
    </source>
</reference>
<dbReference type="PANTHER" id="PTHR45266">
    <property type="entry name" value="OXALOACETATE DECARBOXYLASE ALPHA CHAIN"/>
    <property type="match status" value="1"/>
</dbReference>
<keyword evidence="6" id="KW-1185">Reference proteome</keyword>
<keyword evidence="3" id="KW-0275">Fatty acid biosynthesis</keyword>
<evidence type="ECO:0000256" key="1">
    <source>
        <dbReference type="ARBA" id="ARBA00017562"/>
    </source>
</evidence>
<dbReference type="RefSeq" id="WP_008826639.1">
    <property type="nucleotide sequence ID" value="NZ_AFNU02000011.1"/>
</dbReference>
<evidence type="ECO:0000313" key="5">
    <source>
        <dbReference type="EMBL" id="ERJ11454.1"/>
    </source>
</evidence>
<dbReference type="NCBIfam" id="TIGR00531">
    <property type="entry name" value="BCCP"/>
    <property type="match status" value="1"/>
</dbReference>
<protein>
    <recommendedName>
        <fullName evidence="1 3">Biotin carboxyl carrier protein of acetyl-CoA carboxylase</fullName>
    </recommendedName>
</protein>
<comment type="pathway">
    <text evidence="3">Lipid metabolism; fatty acid biosynthesis.</text>
</comment>
<dbReference type="Pfam" id="PF00364">
    <property type="entry name" value="Biotin_lipoyl"/>
    <property type="match status" value="1"/>
</dbReference>
<dbReference type="EMBL" id="AFNU02000011">
    <property type="protein sequence ID" value="ERJ11454.1"/>
    <property type="molecule type" value="Genomic_DNA"/>
</dbReference>
<organism evidence="5 6">
    <name type="scientific">Haloplasma contractile SSD-17B</name>
    <dbReference type="NCBI Taxonomy" id="1033810"/>
    <lineage>
        <taxon>Bacteria</taxon>
        <taxon>Bacillati</taxon>
        <taxon>Mycoplasmatota</taxon>
        <taxon>Mollicutes</taxon>
        <taxon>Haloplasmatales</taxon>
        <taxon>Haloplasmataceae</taxon>
        <taxon>Haloplasma</taxon>
    </lineage>
</organism>
<dbReference type="PROSITE" id="PS50968">
    <property type="entry name" value="BIOTINYL_LIPOYL"/>
    <property type="match status" value="1"/>
</dbReference>
<dbReference type="InterPro" id="IPR000089">
    <property type="entry name" value="Biotin_lipoyl"/>
</dbReference>
<keyword evidence="3" id="KW-0443">Lipid metabolism</keyword>
<gene>
    <name evidence="5" type="primary">accB</name>
    <name evidence="5" type="ORF">HLPCO_002576</name>
</gene>
<reference evidence="5 6" key="1">
    <citation type="journal article" date="2011" name="J. Bacteriol.">
        <title>Genome sequence of Haloplasma contractile, an unusual contractile bacterium from a deep-sea anoxic brine lake.</title>
        <authorList>
            <person name="Antunes A."/>
            <person name="Alam I."/>
            <person name="El Dorry H."/>
            <person name="Siam R."/>
            <person name="Robertson A."/>
            <person name="Bajic V.B."/>
            <person name="Stingl U."/>
        </authorList>
    </citation>
    <scope>NUCLEOTIDE SEQUENCE [LARGE SCALE GENOMIC DNA]</scope>
    <source>
        <strain evidence="5 6">SSD-17B</strain>
    </source>
</reference>
<evidence type="ECO:0000313" key="6">
    <source>
        <dbReference type="Proteomes" id="UP000005707"/>
    </source>
</evidence>
<dbReference type="GO" id="GO:0009317">
    <property type="term" value="C:acetyl-CoA carboxylase complex"/>
    <property type="evidence" value="ECO:0007669"/>
    <property type="project" value="InterPro"/>
</dbReference>
<dbReference type="InterPro" id="IPR050709">
    <property type="entry name" value="Biotin_Carboxyl_Carrier/Decarb"/>
</dbReference>
<dbReference type="UniPathway" id="UPA00094"/>
<evidence type="ECO:0000259" key="4">
    <source>
        <dbReference type="PROSITE" id="PS50968"/>
    </source>
</evidence>
<dbReference type="OrthoDB" id="9811735at2"/>
<dbReference type="STRING" id="1033810.HLPCO_002576"/>
<keyword evidence="3" id="KW-0276">Fatty acid metabolism</keyword>
<dbReference type="PANTHER" id="PTHR45266:SF3">
    <property type="entry name" value="OXALOACETATE DECARBOXYLASE ALPHA CHAIN"/>
    <property type="match status" value="1"/>
</dbReference>
<name>U2FJL9_9MOLU</name>
<dbReference type="SUPFAM" id="SSF51230">
    <property type="entry name" value="Single hybrid motif"/>
    <property type="match status" value="1"/>
</dbReference>
<proteinExistence type="predicted"/>
<dbReference type="Proteomes" id="UP000005707">
    <property type="component" value="Unassembled WGS sequence"/>
</dbReference>
<sequence>MDLLEIKKFIKDFEESSLNSIDLEIEGMKLKLNKQSERETVRPVLVQENRELNRNQNENRAPKLVEKGEEQETVEYNANLTSVKSPLVGTYYSAPSPEDDPFVNVGDKVKKGQVLCIIEAMKIMNEITSPIDGTIKEINMNDGDTVGFDQLILSIE</sequence>
<dbReference type="InterPro" id="IPR011053">
    <property type="entry name" value="Single_hybrid_motif"/>
</dbReference>
<dbReference type="Gene3D" id="2.40.50.100">
    <property type="match status" value="1"/>
</dbReference>
<comment type="caution">
    <text evidence="5">The sequence shown here is derived from an EMBL/GenBank/DDBJ whole genome shotgun (WGS) entry which is preliminary data.</text>
</comment>
<dbReference type="AlphaFoldDB" id="U2FJL9"/>
<dbReference type="InterPro" id="IPR001249">
    <property type="entry name" value="AcCoA_biotinCC"/>
</dbReference>
<keyword evidence="3" id="KW-0444">Lipid biosynthesis</keyword>
<dbReference type="InParanoid" id="U2FJL9"/>
<dbReference type="GO" id="GO:0003989">
    <property type="term" value="F:acetyl-CoA carboxylase activity"/>
    <property type="evidence" value="ECO:0007669"/>
    <property type="project" value="InterPro"/>
</dbReference>
<dbReference type="GO" id="GO:0006633">
    <property type="term" value="P:fatty acid biosynthetic process"/>
    <property type="evidence" value="ECO:0007669"/>
    <property type="project" value="UniProtKB-UniPathway"/>
</dbReference>
<dbReference type="FunFam" id="2.40.50.100:FF:000003">
    <property type="entry name" value="Acetyl-CoA carboxylase biotin carboxyl carrier protein"/>
    <property type="match status" value="1"/>
</dbReference>
<dbReference type="PRINTS" id="PR01071">
    <property type="entry name" value="ACOABIOTINCC"/>
</dbReference>
<evidence type="ECO:0000256" key="3">
    <source>
        <dbReference type="RuleBase" id="RU364072"/>
    </source>
</evidence>
<feature type="domain" description="Lipoyl-binding" evidence="4">
    <location>
        <begin position="80"/>
        <end position="156"/>
    </location>
</feature>